<dbReference type="InterPro" id="IPR003661">
    <property type="entry name" value="HisK_dim/P_dom"/>
</dbReference>
<reference evidence="18 19" key="1">
    <citation type="submission" date="2020-03" db="EMBL/GenBank/DDBJ databases">
        <title>Two novel Motilibacter sp.</title>
        <authorList>
            <person name="Liu S."/>
        </authorList>
    </citation>
    <scope>NUCLEOTIDE SEQUENCE [LARGE SCALE GENOMIC DNA]</scope>
    <source>
        <strain evidence="18 19">E257</strain>
    </source>
</reference>
<dbReference type="SUPFAM" id="SSF55781">
    <property type="entry name" value="GAF domain-like"/>
    <property type="match status" value="2"/>
</dbReference>
<keyword evidence="11" id="KW-1133">Transmembrane helix</keyword>
<organism evidence="18 19">
    <name type="scientific">Motilibacter deserti</name>
    <dbReference type="NCBI Taxonomy" id="2714956"/>
    <lineage>
        <taxon>Bacteria</taxon>
        <taxon>Bacillati</taxon>
        <taxon>Actinomycetota</taxon>
        <taxon>Actinomycetes</taxon>
        <taxon>Motilibacterales</taxon>
        <taxon>Motilibacteraceae</taxon>
        <taxon>Motilibacter</taxon>
    </lineage>
</organism>
<dbReference type="InterPro" id="IPR036890">
    <property type="entry name" value="HATPase_C_sf"/>
</dbReference>
<evidence type="ECO:0000256" key="6">
    <source>
        <dbReference type="ARBA" id="ARBA00022679"/>
    </source>
</evidence>
<dbReference type="Gene3D" id="3.30.565.10">
    <property type="entry name" value="Histidine kinase-like ATPase, C-terminal domain"/>
    <property type="match status" value="1"/>
</dbReference>
<evidence type="ECO:0000256" key="12">
    <source>
        <dbReference type="ARBA" id="ARBA00023012"/>
    </source>
</evidence>
<dbReference type="Proteomes" id="UP000800981">
    <property type="component" value="Unassembled WGS sequence"/>
</dbReference>
<dbReference type="CDD" id="cd00075">
    <property type="entry name" value="HATPase"/>
    <property type="match status" value="1"/>
</dbReference>
<dbReference type="Pfam" id="PF01590">
    <property type="entry name" value="GAF"/>
    <property type="match status" value="1"/>
</dbReference>
<feature type="domain" description="PAC" evidence="17">
    <location>
        <begin position="399"/>
        <end position="449"/>
    </location>
</feature>
<keyword evidence="12" id="KW-0902">Two-component regulatory system</keyword>
<comment type="catalytic activity">
    <reaction evidence="1">
        <text>ATP + protein L-histidine = ADP + protein N-phospho-L-histidine.</text>
        <dbReference type="EC" id="2.7.13.3"/>
    </reaction>
</comment>
<evidence type="ECO:0000313" key="18">
    <source>
        <dbReference type="EMBL" id="NHC15974.1"/>
    </source>
</evidence>
<keyword evidence="9" id="KW-0418">Kinase</keyword>
<keyword evidence="6" id="KW-0808">Transferase</keyword>
<dbReference type="Pfam" id="PF00512">
    <property type="entry name" value="HisKA"/>
    <property type="match status" value="1"/>
</dbReference>
<dbReference type="Pfam" id="PF00989">
    <property type="entry name" value="PAS"/>
    <property type="match status" value="1"/>
</dbReference>
<keyword evidence="10" id="KW-0067">ATP-binding</keyword>
<evidence type="ECO:0000256" key="5">
    <source>
        <dbReference type="ARBA" id="ARBA00022553"/>
    </source>
</evidence>
<dbReference type="InterPro" id="IPR003594">
    <property type="entry name" value="HATPase_dom"/>
</dbReference>
<dbReference type="SUPFAM" id="SSF55874">
    <property type="entry name" value="ATPase domain of HSP90 chaperone/DNA topoisomerase II/histidine kinase"/>
    <property type="match status" value="1"/>
</dbReference>
<dbReference type="PROSITE" id="PS50113">
    <property type="entry name" value="PAC"/>
    <property type="match status" value="1"/>
</dbReference>
<protein>
    <recommendedName>
        <fullName evidence="14">Sensor-like histidine kinase SenX3</fullName>
        <ecNumber evidence="4">2.7.13.3</ecNumber>
    </recommendedName>
</protein>
<dbReference type="InterPro" id="IPR029016">
    <property type="entry name" value="GAF-like_dom_sf"/>
</dbReference>
<dbReference type="InterPro" id="IPR035965">
    <property type="entry name" value="PAS-like_dom_sf"/>
</dbReference>
<dbReference type="InterPro" id="IPR036097">
    <property type="entry name" value="HisK_dim/P_sf"/>
</dbReference>
<evidence type="ECO:0000256" key="7">
    <source>
        <dbReference type="ARBA" id="ARBA00022692"/>
    </source>
</evidence>
<dbReference type="Gene3D" id="1.10.287.130">
    <property type="match status" value="1"/>
</dbReference>
<evidence type="ECO:0000259" key="16">
    <source>
        <dbReference type="PROSITE" id="PS50112"/>
    </source>
</evidence>
<dbReference type="InterPro" id="IPR050351">
    <property type="entry name" value="BphY/WalK/GraS-like"/>
</dbReference>
<dbReference type="Gene3D" id="3.30.450.20">
    <property type="entry name" value="PAS domain"/>
    <property type="match status" value="1"/>
</dbReference>
<evidence type="ECO:0000256" key="4">
    <source>
        <dbReference type="ARBA" id="ARBA00012438"/>
    </source>
</evidence>
<dbReference type="Pfam" id="PF02518">
    <property type="entry name" value="HATPase_c"/>
    <property type="match status" value="1"/>
</dbReference>
<evidence type="ECO:0000256" key="14">
    <source>
        <dbReference type="ARBA" id="ARBA00039401"/>
    </source>
</evidence>
<evidence type="ECO:0000256" key="13">
    <source>
        <dbReference type="ARBA" id="ARBA00023136"/>
    </source>
</evidence>
<evidence type="ECO:0000259" key="15">
    <source>
        <dbReference type="PROSITE" id="PS50109"/>
    </source>
</evidence>
<dbReference type="PROSITE" id="PS50112">
    <property type="entry name" value="PAS"/>
    <property type="match status" value="1"/>
</dbReference>
<dbReference type="PRINTS" id="PR00344">
    <property type="entry name" value="BCTRLSENSOR"/>
</dbReference>
<evidence type="ECO:0000256" key="8">
    <source>
        <dbReference type="ARBA" id="ARBA00022741"/>
    </source>
</evidence>
<keyword evidence="19" id="KW-1185">Reference proteome</keyword>
<dbReference type="EMBL" id="JAANNP010000076">
    <property type="protein sequence ID" value="NHC15974.1"/>
    <property type="molecule type" value="Genomic_DNA"/>
</dbReference>
<dbReference type="InterPro" id="IPR000014">
    <property type="entry name" value="PAS"/>
</dbReference>
<sequence length="703" mass="75020">MTPREERRRLAALRAYDIVDTLPEREFENCVRLAASIAGTEAAALTFLDSERQWVKAQTGLWFSHLAREAALSAEVVANGELVLEDAAADPAYRDHPGVTGLDVRCFAAWPVTAPDGSCLGALIVADRAPRTLDESRRAALGLVARQVEHLLEQRRTLRSSSVLAAVAAAANTAGDFRHAVGSALGVLCERGGWTAGAAYALDSRGTGIVPVRTWHSGGLRPTAECAERPFDVTGLPQLVLSSGMAAWLDGGDAAPRIPGDVVSAYAFPILVGDEVVGVIELVTDEARPPAAELTELLGQAGVALGRVVERERARSHVERREERLRQLLELAGDAFVSTDAAGVITGWNRRAEELLGWSAQEAVGTAMSSLLVPEHLRAAHEAGMARYVSTRIPTILGRPLELPALTRDGRELPVELVLWATDHGDGLELNAFLRDISHRKEAERLLRADLEGKERLVERLQELDRIKAEFIATVSHEFRTPLTSILGYLEMLTEGLEAEDARHALAAMTRGTHRLRGLVDNLLTLSRIDSSALGHQREAVRLAEVAEQTVRSVVPLALQRGIAISTDLAPDGALDAVVMADPDQLELAVANLLSNAVKFTLSGGSIDVRVHAVDGTAVLTVTDTGVGIDEHEQASLFTPFFRTRSAEQDAVQGTGLGLAVVRGILDAHGGSVQLASTPGVGTSVQLRLPLAGDAEWAGAAAS</sequence>
<keyword evidence="7" id="KW-0812">Transmembrane</keyword>
<dbReference type="EC" id="2.7.13.3" evidence="4"/>
<dbReference type="SMART" id="SM00065">
    <property type="entry name" value="GAF"/>
    <property type="match status" value="2"/>
</dbReference>
<comment type="subcellular location">
    <subcellularLocation>
        <location evidence="3">Cell membrane</location>
    </subcellularLocation>
    <subcellularLocation>
        <location evidence="2">Membrane</location>
        <topology evidence="2">Multi-pass membrane protein</topology>
    </subcellularLocation>
</comment>
<evidence type="ECO:0000256" key="11">
    <source>
        <dbReference type="ARBA" id="ARBA00022989"/>
    </source>
</evidence>
<dbReference type="SMART" id="SM00388">
    <property type="entry name" value="HisKA"/>
    <property type="match status" value="1"/>
</dbReference>
<name>A0ABX0H2E3_9ACTN</name>
<dbReference type="CDD" id="cd00130">
    <property type="entry name" value="PAS"/>
    <property type="match status" value="1"/>
</dbReference>
<dbReference type="InterPro" id="IPR000700">
    <property type="entry name" value="PAS-assoc_C"/>
</dbReference>
<evidence type="ECO:0000256" key="9">
    <source>
        <dbReference type="ARBA" id="ARBA00022777"/>
    </source>
</evidence>
<dbReference type="SUPFAM" id="SSF47384">
    <property type="entry name" value="Homodimeric domain of signal transducing histidine kinase"/>
    <property type="match status" value="1"/>
</dbReference>
<comment type="caution">
    <text evidence="18">The sequence shown here is derived from an EMBL/GenBank/DDBJ whole genome shotgun (WGS) entry which is preliminary data.</text>
</comment>
<dbReference type="Gene3D" id="3.30.450.40">
    <property type="match status" value="2"/>
</dbReference>
<dbReference type="PANTHER" id="PTHR42878">
    <property type="entry name" value="TWO-COMPONENT HISTIDINE KINASE"/>
    <property type="match status" value="1"/>
</dbReference>
<feature type="domain" description="PAS" evidence="16">
    <location>
        <begin position="321"/>
        <end position="392"/>
    </location>
</feature>
<dbReference type="PANTHER" id="PTHR42878:SF7">
    <property type="entry name" value="SENSOR HISTIDINE KINASE GLRK"/>
    <property type="match status" value="1"/>
</dbReference>
<dbReference type="SMART" id="SM00091">
    <property type="entry name" value="PAS"/>
    <property type="match status" value="1"/>
</dbReference>
<evidence type="ECO:0000259" key="17">
    <source>
        <dbReference type="PROSITE" id="PS50113"/>
    </source>
</evidence>
<dbReference type="InterPro" id="IPR004358">
    <property type="entry name" value="Sig_transdc_His_kin-like_C"/>
</dbReference>
<evidence type="ECO:0000256" key="2">
    <source>
        <dbReference type="ARBA" id="ARBA00004141"/>
    </source>
</evidence>
<feature type="domain" description="Histidine kinase" evidence="15">
    <location>
        <begin position="474"/>
        <end position="693"/>
    </location>
</feature>
<dbReference type="InterPro" id="IPR005467">
    <property type="entry name" value="His_kinase_dom"/>
</dbReference>
<dbReference type="InterPro" id="IPR003018">
    <property type="entry name" value="GAF"/>
</dbReference>
<dbReference type="SUPFAM" id="SSF55785">
    <property type="entry name" value="PYP-like sensor domain (PAS domain)"/>
    <property type="match status" value="1"/>
</dbReference>
<dbReference type="PROSITE" id="PS50109">
    <property type="entry name" value="HIS_KIN"/>
    <property type="match status" value="1"/>
</dbReference>
<keyword evidence="5" id="KW-0597">Phosphoprotein</keyword>
<proteinExistence type="predicted"/>
<accession>A0ABX0H2E3</accession>
<evidence type="ECO:0000256" key="3">
    <source>
        <dbReference type="ARBA" id="ARBA00004236"/>
    </source>
</evidence>
<dbReference type="SMART" id="SM00387">
    <property type="entry name" value="HATPase_c"/>
    <property type="match status" value="1"/>
</dbReference>
<dbReference type="RefSeq" id="WP_166284454.1">
    <property type="nucleotide sequence ID" value="NZ_JAANNP010000076.1"/>
</dbReference>
<dbReference type="CDD" id="cd00082">
    <property type="entry name" value="HisKA"/>
    <property type="match status" value="1"/>
</dbReference>
<evidence type="ECO:0000256" key="1">
    <source>
        <dbReference type="ARBA" id="ARBA00000085"/>
    </source>
</evidence>
<gene>
    <name evidence="18" type="ORF">G9H71_19505</name>
</gene>
<keyword evidence="13" id="KW-0472">Membrane</keyword>
<dbReference type="InterPro" id="IPR013767">
    <property type="entry name" value="PAS_fold"/>
</dbReference>
<evidence type="ECO:0000313" key="19">
    <source>
        <dbReference type="Proteomes" id="UP000800981"/>
    </source>
</evidence>
<dbReference type="NCBIfam" id="TIGR00229">
    <property type="entry name" value="sensory_box"/>
    <property type="match status" value="1"/>
</dbReference>
<evidence type="ECO:0000256" key="10">
    <source>
        <dbReference type="ARBA" id="ARBA00022840"/>
    </source>
</evidence>
<keyword evidence="8" id="KW-0547">Nucleotide-binding</keyword>